<dbReference type="CDD" id="cd01949">
    <property type="entry name" value="GGDEF"/>
    <property type="match status" value="1"/>
</dbReference>
<dbReference type="Pfam" id="PF00672">
    <property type="entry name" value="HAMP"/>
    <property type="match status" value="1"/>
</dbReference>
<dbReference type="CDD" id="cd18774">
    <property type="entry name" value="PDC2_HK_sensor"/>
    <property type="match status" value="1"/>
</dbReference>
<keyword evidence="3 6" id="KW-0812">Transmembrane</keyword>
<feature type="transmembrane region" description="Helical" evidence="6">
    <location>
        <begin position="272"/>
        <end position="292"/>
    </location>
</feature>
<dbReference type="GO" id="GO:0005886">
    <property type="term" value="C:plasma membrane"/>
    <property type="evidence" value="ECO:0007669"/>
    <property type="project" value="UniProtKB-SubCell"/>
</dbReference>
<dbReference type="Proteomes" id="UP000199230">
    <property type="component" value="Unassembled WGS sequence"/>
</dbReference>
<dbReference type="CDD" id="cd06225">
    <property type="entry name" value="HAMP"/>
    <property type="match status" value="1"/>
</dbReference>
<gene>
    <name evidence="10" type="ORF">SAMN05192546_104151</name>
</gene>
<sequence length="768" mass="88181">MLVYLMIGAGILFTGMLLFINNKLADLPEVITEQYQDVTEARANELSHELRGYMKMLQMISQSPEIKKMDQAIVKRYLPHLVLPEIMRNMTIIWPDASGWSSVDQWVDVRDQEQYLNIIEKGEVQWISQPFKSPYIEEDLVIIISHSIRNERQQNIGIVNMVVPVGFMNRIVEDVRLGRDTQAWIISEEGKIVSFSPDARYEAAVGQSLDEYKDLTATNLFQQPSGYVEYTSYDGEEMLMFFHEILHSPNWYFGIAVPAIEIYGEVKSIANAVLAILLFGSFLIIVFAFFYAHSLSRPILALQKVFREAASGNLNIRADETTPNELGEAGKNFNQMINKIRALTYYDPTTNLTNYNGFMLEAPHIIERMKREDKLPCIAIISIDGFKRINSISGYESGNRVLMHLARRLESMTDREEMVARHFGDEFILLIGASGVKDIEKRVRLFWKHCSTILHLQEHEFVLKTSIGAAFCEQGISTVEEIFNRATLAKLSIKQQGGNGFQFYNRDLEVQIMEEQTIENHLHHAIERKEFRLMYQPIVNGERGTIEAYEALLRWNHPAHINLGVQQMIQIAEQNGQILEIGKWVLEEACRQNQQWRKTLQKPDLVICVNVSALQFEQRTFTKTIRETLKKTGLPGHCLELEITERIAMTGMEEKLEKMKELKEMGVKMSIDDFGTGYSSLAYFTRYPIDTLKIDKSFINKMVEDQGAETIVNTIINMAHSMEMKAVAEGVETREQMEYLLSKKCDFLQGYYLSKPLEAESVDGSLKD</sequence>
<dbReference type="InterPro" id="IPR001633">
    <property type="entry name" value="EAL_dom"/>
</dbReference>
<dbReference type="InterPro" id="IPR029787">
    <property type="entry name" value="Nucleotide_cyclase"/>
</dbReference>
<evidence type="ECO:0000256" key="1">
    <source>
        <dbReference type="ARBA" id="ARBA00004651"/>
    </source>
</evidence>
<feature type="domain" description="EAL" evidence="7">
    <location>
        <begin position="515"/>
        <end position="768"/>
    </location>
</feature>
<feature type="domain" description="HAMP" evidence="8">
    <location>
        <begin position="293"/>
        <end position="345"/>
    </location>
</feature>
<dbReference type="SUPFAM" id="SSF141868">
    <property type="entry name" value="EAL domain-like"/>
    <property type="match status" value="1"/>
</dbReference>
<comment type="subcellular location">
    <subcellularLocation>
        <location evidence="1">Cell membrane</location>
        <topology evidence="1">Multi-pass membrane protein</topology>
    </subcellularLocation>
</comment>
<name>A0A1H3MIA5_9FIRM</name>
<dbReference type="PANTHER" id="PTHR44757">
    <property type="entry name" value="DIGUANYLATE CYCLASE DGCP"/>
    <property type="match status" value="1"/>
</dbReference>
<evidence type="ECO:0000313" key="10">
    <source>
        <dbReference type="EMBL" id="SDY76437.1"/>
    </source>
</evidence>
<dbReference type="InterPro" id="IPR043128">
    <property type="entry name" value="Rev_trsase/Diguanyl_cyclase"/>
</dbReference>
<evidence type="ECO:0000256" key="2">
    <source>
        <dbReference type="ARBA" id="ARBA00022475"/>
    </source>
</evidence>
<dbReference type="PROSITE" id="PS50885">
    <property type="entry name" value="HAMP"/>
    <property type="match status" value="1"/>
</dbReference>
<dbReference type="NCBIfam" id="TIGR00254">
    <property type="entry name" value="GGDEF"/>
    <property type="match status" value="1"/>
</dbReference>
<dbReference type="Gene3D" id="3.30.450.20">
    <property type="entry name" value="PAS domain"/>
    <property type="match status" value="1"/>
</dbReference>
<keyword evidence="4 6" id="KW-1133">Transmembrane helix</keyword>
<dbReference type="SMART" id="SM00052">
    <property type="entry name" value="EAL"/>
    <property type="match status" value="1"/>
</dbReference>
<dbReference type="InterPro" id="IPR003660">
    <property type="entry name" value="HAMP_dom"/>
</dbReference>
<dbReference type="PROSITE" id="PS50887">
    <property type="entry name" value="GGDEF"/>
    <property type="match status" value="1"/>
</dbReference>
<dbReference type="PANTHER" id="PTHR44757:SF2">
    <property type="entry name" value="BIOFILM ARCHITECTURE MAINTENANCE PROTEIN MBAA"/>
    <property type="match status" value="1"/>
</dbReference>
<evidence type="ECO:0000256" key="5">
    <source>
        <dbReference type="ARBA" id="ARBA00023136"/>
    </source>
</evidence>
<dbReference type="Gene3D" id="3.30.70.270">
    <property type="match status" value="1"/>
</dbReference>
<evidence type="ECO:0000259" key="7">
    <source>
        <dbReference type="PROSITE" id="PS50883"/>
    </source>
</evidence>
<dbReference type="Gene3D" id="6.10.340.10">
    <property type="match status" value="1"/>
</dbReference>
<dbReference type="SMART" id="SM00304">
    <property type="entry name" value="HAMP"/>
    <property type="match status" value="1"/>
</dbReference>
<dbReference type="STRING" id="159292.SAMN05192546_104151"/>
<dbReference type="InterPro" id="IPR033479">
    <property type="entry name" value="dCache_1"/>
</dbReference>
<dbReference type="SMART" id="SM00267">
    <property type="entry name" value="GGDEF"/>
    <property type="match status" value="1"/>
</dbReference>
<evidence type="ECO:0000256" key="6">
    <source>
        <dbReference type="SAM" id="Phobius"/>
    </source>
</evidence>
<evidence type="ECO:0000259" key="9">
    <source>
        <dbReference type="PROSITE" id="PS50887"/>
    </source>
</evidence>
<dbReference type="GO" id="GO:0007165">
    <property type="term" value="P:signal transduction"/>
    <property type="evidence" value="ECO:0007669"/>
    <property type="project" value="InterPro"/>
</dbReference>
<keyword evidence="5 6" id="KW-0472">Membrane</keyword>
<dbReference type="Pfam" id="PF00990">
    <property type="entry name" value="GGDEF"/>
    <property type="match status" value="1"/>
</dbReference>
<evidence type="ECO:0000313" key="11">
    <source>
        <dbReference type="Proteomes" id="UP000199230"/>
    </source>
</evidence>
<dbReference type="Pfam" id="PF00563">
    <property type="entry name" value="EAL"/>
    <property type="match status" value="1"/>
</dbReference>
<dbReference type="SUPFAM" id="SSF55073">
    <property type="entry name" value="Nucleotide cyclase"/>
    <property type="match status" value="1"/>
</dbReference>
<organism evidence="10 11">
    <name type="scientific">Tindallia californiensis</name>
    <dbReference type="NCBI Taxonomy" id="159292"/>
    <lineage>
        <taxon>Bacteria</taxon>
        <taxon>Bacillati</taxon>
        <taxon>Bacillota</taxon>
        <taxon>Clostridia</taxon>
        <taxon>Peptostreptococcales</taxon>
        <taxon>Tindalliaceae</taxon>
        <taxon>Tindallia</taxon>
    </lineage>
</organism>
<dbReference type="Gene3D" id="3.20.20.450">
    <property type="entry name" value="EAL domain"/>
    <property type="match status" value="1"/>
</dbReference>
<dbReference type="SUPFAM" id="SSF158472">
    <property type="entry name" value="HAMP domain-like"/>
    <property type="match status" value="1"/>
</dbReference>
<accession>A0A1H3MIA5</accession>
<dbReference type="InterPro" id="IPR000160">
    <property type="entry name" value="GGDEF_dom"/>
</dbReference>
<dbReference type="InterPro" id="IPR035919">
    <property type="entry name" value="EAL_sf"/>
</dbReference>
<dbReference type="PROSITE" id="PS50883">
    <property type="entry name" value="EAL"/>
    <property type="match status" value="1"/>
</dbReference>
<proteinExistence type="predicted"/>
<evidence type="ECO:0000256" key="3">
    <source>
        <dbReference type="ARBA" id="ARBA00022692"/>
    </source>
</evidence>
<feature type="domain" description="GGDEF" evidence="9">
    <location>
        <begin position="374"/>
        <end position="506"/>
    </location>
</feature>
<evidence type="ECO:0000259" key="8">
    <source>
        <dbReference type="PROSITE" id="PS50885"/>
    </source>
</evidence>
<evidence type="ECO:0000256" key="4">
    <source>
        <dbReference type="ARBA" id="ARBA00022989"/>
    </source>
</evidence>
<dbReference type="InterPro" id="IPR052155">
    <property type="entry name" value="Biofilm_reg_signaling"/>
</dbReference>
<dbReference type="AlphaFoldDB" id="A0A1H3MIA5"/>
<dbReference type="Pfam" id="PF02743">
    <property type="entry name" value="dCache_1"/>
    <property type="match status" value="1"/>
</dbReference>
<keyword evidence="2" id="KW-1003">Cell membrane</keyword>
<reference evidence="10 11" key="1">
    <citation type="submission" date="2016-10" db="EMBL/GenBank/DDBJ databases">
        <authorList>
            <person name="de Groot N.N."/>
        </authorList>
    </citation>
    <scope>NUCLEOTIDE SEQUENCE [LARGE SCALE GENOMIC DNA]</scope>
    <source>
        <strain evidence="10 11">APO</strain>
    </source>
</reference>
<keyword evidence="11" id="KW-1185">Reference proteome</keyword>
<dbReference type="EMBL" id="FNPV01000004">
    <property type="protein sequence ID" value="SDY76437.1"/>
    <property type="molecule type" value="Genomic_DNA"/>
</dbReference>
<dbReference type="CDD" id="cd01948">
    <property type="entry name" value="EAL"/>
    <property type="match status" value="1"/>
</dbReference>
<protein>
    <submittedName>
        <fullName evidence="10">Diguanylate cyclase (GGDEF) domain-containing protein</fullName>
    </submittedName>
</protein>